<protein>
    <submittedName>
        <fullName evidence="2">FCH and double SH3 domains 2</fullName>
    </submittedName>
</protein>
<gene>
    <name evidence="2" type="primary">FCHSD2</name>
</gene>
<reference evidence="2" key="1">
    <citation type="submission" date="2025-08" db="UniProtKB">
        <authorList>
            <consortium name="Ensembl"/>
        </authorList>
    </citation>
    <scope>IDENTIFICATION</scope>
</reference>
<name>A0A8C7L0M0_ONCKI</name>
<organism evidence="2 3">
    <name type="scientific">Oncorhynchus kisutch</name>
    <name type="common">Coho salmon</name>
    <name type="synonym">Salmo kisutch</name>
    <dbReference type="NCBI Taxonomy" id="8019"/>
    <lineage>
        <taxon>Eukaryota</taxon>
        <taxon>Metazoa</taxon>
        <taxon>Chordata</taxon>
        <taxon>Craniata</taxon>
        <taxon>Vertebrata</taxon>
        <taxon>Euteleostomi</taxon>
        <taxon>Actinopterygii</taxon>
        <taxon>Neopterygii</taxon>
        <taxon>Teleostei</taxon>
        <taxon>Protacanthopterygii</taxon>
        <taxon>Salmoniformes</taxon>
        <taxon>Salmonidae</taxon>
        <taxon>Salmoninae</taxon>
        <taxon>Oncorhynchus</taxon>
    </lineage>
</organism>
<dbReference type="Proteomes" id="UP000694557">
    <property type="component" value="Unassembled WGS sequence"/>
</dbReference>
<keyword evidence="3" id="KW-1185">Reference proteome</keyword>
<dbReference type="Pfam" id="PF00611">
    <property type="entry name" value="FCH"/>
    <property type="match status" value="1"/>
</dbReference>
<reference evidence="2" key="2">
    <citation type="submission" date="2025-09" db="UniProtKB">
        <authorList>
            <consortium name="Ensembl"/>
        </authorList>
    </citation>
    <scope>IDENTIFICATION</scope>
</reference>
<evidence type="ECO:0000259" key="1">
    <source>
        <dbReference type="Pfam" id="PF00611"/>
    </source>
</evidence>
<accession>A0A8C7L0M0</accession>
<dbReference type="Gene3D" id="1.20.1270.60">
    <property type="entry name" value="Arfaptin homology (AH) domain/BAR domain"/>
    <property type="match status" value="1"/>
</dbReference>
<evidence type="ECO:0000313" key="3">
    <source>
        <dbReference type="Proteomes" id="UP000694557"/>
    </source>
</evidence>
<dbReference type="SUPFAM" id="SSF103657">
    <property type="entry name" value="BAR/IMD domain-like"/>
    <property type="match status" value="1"/>
</dbReference>
<feature type="domain" description="FCH" evidence="1">
    <location>
        <begin position="24"/>
        <end position="58"/>
    </location>
</feature>
<evidence type="ECO:0000313" key="2">
    <source>
        <dbReference type="Ensembl" id="ENSOKIP00005108011.1"/>
    </source>
</evidence>
<dbReference type="AlphaFoldDB" id="A0A8C7L0M0"/>
<dbReference type="Ensembl" id="ENSOKIT00005115738.1">
    <property type="protein sequence ID" value="ENSOKIP00005108011.1"/>
    <property type="gene ID" value="ENSOKIG00005047308.1"/>
</dbReference>
<dbReference type="InterPro" id="IPR027267">
    <property type="entry name" value="AH/BAR_dom_sf"/>
</dbReference>
<proteinExistence type="predicted"/>
<dbReference type="InterPro" id="IPR001060">
    <property type="entry name" value="FCH_dom"/>
</dbReference>
<sequence length="126" mass="13849">QNDLLRVAYKVKVTQELKQTHAEQISRLHIKHQTECDLLEDLRTFSQKKAAIERDYAQVSISLSVLPSLSIYPSGGVFISACGSHFIVALLSSALGHPKNNLPPTKAPIPSSYEVRVRLRLLGGSG</sequence>
<dbReference type="GeneTree" id="ENSGT00510000046732"/>